<comment type="caution">
    <text evidence="2">The sequence shown here is derived from an EMBL/GenBank/DDBJ whole genome shotgun (WGS) entry which is preliminary data.</text>
</comment>
<evidence type="ECO:0000313" key="2">
    <source>
        <dbReference type="EMBL" id="TVT98790.1"/>
    </source>
</evidence>
<evidence type="ECO:0000313" key="3">
    <source>
        <dbReference type="Proteomes" id="UP000324897"/>
    </source>
</evidence>
<accession>A0A5J9SHM5</accession>
<dbReference type="Proteomes" id="UP000324897">
    <property type="component" value="Unassembled WGS sequence"/>
</dbReference>
<gene>
    <name evidence="2" type="ORF">EJB05_55879</name>
</gene>
<reference evidence="2 3" key="1">
    <citation type="journal article" date="2019" name="Sci. Rep.">
        <title>A high-quality genome of Eragrostis curvula grass provides insights into Poaceae evolution and supports new strategies to enhance forage quality.</title>
        <authorList>
            <person name="Carballo J."/>
            <person name="Santos B.A.C.M."/>
            <person name="Zappacosta D."/>
            <person name="Garbus I."/>
            <person name="Selva J.P."/>
            <person name="Gallo C.A."/>
            <person name="Diaz A."/>
            <person name="Albertini E."/>
            <person name="Caccamo M."/>
            <person name="Echenique V."/>
        </authorList>
    </citation>
    <scope>NUCLEOTIDE SEQUENCE [LARGE SCALE GENOMIC DNA]</scope>
    <source>
        <strain evidence="3">cv. Victoria</strain>
        <tissue evidence="2">Leaf</tissue>
    </source>
</reference>
<dbReference type="Gramene" id="TVT98790">
    <property type="protein sequence ID" value="TVT98790"/>
    <property type="gene ID" value="EJB05_55879"/>
</dbReference>
<keyword evidence="1" id="KW-0812">Transmembrane</keyword>
<organism evidence="2 3">
    <name type="scientific">Eragrostis curvula</name>
    <name type="common">weeping love grass</name>
    <dbReference type="NCBI Taxonomy" id="38414"/>
    <lineage>
        <taxon>Eukaryota</taxon>
        <taxon>Viridiplantae</taxon>
        <taxon>Streptophyta</taxon>
        <taxon>Embryophyta</taxon>
        <taxon>Tracheophyta</taxon>
        <taxon>Spermatophyta</taxon>
        <taxon>Magnoliopsida</taxon>
        <taxon>Liliopsida</taxon>
        <taxon>Poales</taxon>
        <taxon>Poaceae</taxon>
        <taxon>PACMAD clade</taxon>
        <taxon>Chloridoideae</taxon>
        <taxon>Eragrostideae</taxon>
        <taxon>Eragrostidinae</taxon>
        <taxon>Eragrostis</taxon>
    </lineage>
</organism>
<sequence>MAGVQELVPPVPRRDGRYHFLALLGASVVVLSAVGKPPVHAGYALAGFLLWLVGVARIFLFVQIGQQLPLFFPKLFGAAAANLAADKLMQFIFGRHDPVPAEA</sequence>
<keyword evidence="1" id="KW-0472">Membrane</keyword>
<feature type="non-terminal residue" evidence="2">
    <location>
        <position position="1"/>
    </location>
</feature>
<protein>
    <submittedName>
        <fullName evidence="2">Uncharacterized protein</fullName>
    </submittedName>
</protein>
<dbReference type="OrthoDB" id="715296at2759"/>
<feature type="transmembrane region" description="Helical" evidence="1">
    <location>
        <begin position="41"/>
        <end position="62"/>
    </location>
</feature>
<name>A0A5J9SHM5_9POAL</name>
<dbReference type="AlphaFoldDB" id="A0A5J9SHM5"/>
<keyword evidence="1" id="KW-1133">Transmembrane helix</keyword>
<feature type="transmembrane region" description="Helical" evidence="1">
    <location>
        <begin position="18"/>
        <end position="35"/>
    </location>
</feature>
<keyword evidence="3" id="KW-1185">Reference proteome</keyword>
<evidence type="ECO:0000256" key="1">
    <source>
        <dbReference type="SAM" id="Phobius"/>
    </source>
</evidence>
<proteinExistence type="predicted"/>
<dbReference type="EMBL" id="RWGY01000805">
    <property type="protein sequence ID" value="TVT98790.1"/>
    <property type="molecule type" value="Genomic_DNA"/>
</dbReference>